<dbReference type="SUPFAM" id="SSF54637">
    <property type="entry name" value="Thioesterase/thiol ester dehydrase-isomerase"/>
    <property type="match status" value="1"/>
</dbReference>
<dbReference type="Proteomes" id="UP000595001">
    <property type="component" value="Chromosome"/>
</dbReference>
<gene>
    <name evidence="2" type="ORF">I7X12_04775</name>
</gene>
<evidence type="ECO:0000313" key="3">
    <source>
        <dbReference type="Proteomes" id="UP000595001"/>
    </source>
</evidence>
<dbReference type="AlphaFoldDB" id="A0A7T3G063"/>
<name>A0A7T3G063_9EURY</name>
<keyword evidence="3" id="KW-1185">Reference proteome</keyword>
<dbReference type="GeneID" id="60587782"/>
<dbReference type="CDD" id="cd03454">
    <property type="entry name" value="YdeM"/>
    <property type="match status" value="1"/>
</dbReference>
<dbReference type="InterPro" id="IPR029069">
    <property type="entry name" value="HotDog_dom_sf"/>
</dbReference>
<dbReference type="RefSeq" id="WP_198062726.1">
    <property type="nucleotide sequence ID" value="NZ_CP065856.1"/>
</dbReference>
<dbReference type="InterPro" id="IPR052342">
    <property type="entry name" value="MCH/BMMD"/>
</dbReference>
<dbReference type="Gene3D" id="3.10.129.10">
    <property type="entry name" value="Hotdog Thioesterase"/>
    <property type="match status" value="1"/>
</dbReference>
<evidence type="ECO:0000259" key="1">
    <source>
        <dbReference type="Pfam" id="PF01575"/>
    </source>
</evidence>
<protein>
    <submittedName>
        <fullName evidence="2">MaoC family dehydratase</fullName>
    </submittedName>
</protein>
<sequence length="145" mass="15895">MEYFEDLTVGDTGEYGSYEVTAAEVTDFAERYDPQPFHTDPEAAADSPFGGLVASGWHTAAMTMRLLVEGFLADGATRGALGVDELRWRRPVRPGDELTVRTEVVDTDEWDDESGVVSVRITTEADGESALSMVALVLYERRTSP</sequence>
<dbReference type="Pfam" id="PF01575">
    <property type="entry name" value="MaoC_dehydratas"/>
    <property type="match status" value="1"/>
</dbReference>
<dbReference type="OrthoDB" id="225748at2157"/>
<accession>A0A7T3G063</accession>
<proteinExistence type="predicted"/>
<dbReference type="InterPro" id="IPR002539">
    <property type="entry name" value="MaoC-like_dom"/>
</dbReference>
<evidence type="ECO:0000313" key="2">
    <source>
        <dbReference type="EMBL" id="QPV63950.1"/>
    </source>
</evidence>
<reference evidence="2 3" key="1">
    <citation type="submission" date="2020-12" db="EMBL/GenBank/DDBJ databases">
        <title>Halosimplex halophilum sp. nov. and Halosimplex salinum sp. nov., two new members of the genus Halosimplex.</title>
        <authorList>
            <person name="Cui H.L."/>
        </authorList>
    </citation>
    <scope>NUCLEOTIDE SEQUENCE [LARGE SCALE GENOMIC DNA]</scope>
    <source>
        <strain evidence="2 3">YGH94</strain>
    </source>
</reference>
<dbReference type="EMBL" id="CP065856">
    <property type="protein sequence ID" value="QPV63950.1"/>
    <property type="molecule type" value="Genomic_DNA"/>
</dbReference>
<dbReference type="PANTHER" id="PTHR43664">
    <property type="entry name" value="MONOAMINE OXIDASE-RELATED"/>
    <property type="match status" value="1"/>
</dbReference>
<organism evidence="2 3">
    <name type="scientific">Halosimplex litoreum</name>
    <dbReference type="NCBI Taxonomy" id="1198301"/>
    <lineage>
        <taxon>Archaea</taxon>
        <taxon>Methanobacteriati</taxon>
        <taxon>Methanobacteriota</taxon>
        <taxon>Stenosarchaea group</taxon>
        <taxon>Halobacteria</taxon>
        <taxon>Halobacteriales</taxon>
        <taxon>Haloarculaceae</taxon>
        <taxon>Halosimplex</taxon>
    </lineage>
</organism>
<feature type="domain" description="MaoC-like" evidence="1">
    <location>
        <begin position="17"/>
        <end position="123"/>
    </location>
</feature>
<dbReference type="KEGG" id="hlt:I7X12_04775"/>
<dbReference type="PANTHER" id="PTHR43664:SF1">
    <property type="entry name" value="BETA-METHYLMALYL-COA DEHYDRATASE"/>
    <property type="match status" value="1"/>
</dbReference>